<dbReference type="AlphaFoldDB" id="A0AAN6VPG4"/>
<feature type="region of interest" description="Disordered" evidence="1">
    <location>
        <begin position="1"/>
        <end position="106"/>
    </location>
</feature>
<comment type="caution">
    <text evidence="2">The sequence shown here is derived from an EMBL/GenBank/DDBJ whole genome shotgun (WGS) entry which is preliminary data.</text>
</comment>
<gene>
    <name evidence="2" type="ORF">C8A00DRAFT_14041</name>
</gene>
<feature type="compositionally biased region" description="Polar residues" evidence="1">
    <location>
        <begin position="88"/>
        <end position="100"/>
    </location>
</feature>
<keyword evidence="3" id="KW-1185">Reference proteome</keyword>
<name>A0AAN6VPG4_9PEZI</name>
<feature type="region of interest" description="Disordered" evidence="1">
    <location>
        <begin position="183"/>
        <end position="202"/>
    </location>
</feature>
<sequence length="537" mass="58893">MDAVPPSSNLSTGPSTGTGVTKPATYTTVGSVYTSKAATPFQPPTRRPRTRRYPQPIQSPSGGTFMPFHHELLSALPLQDQAPPSPPSIQRQYSPLQQNCDRAASPTAEPENTMFAEYGMSVPSIRSGNLPSPTGFEGNDSVAAEDTLTSRITVKGLTSLASYPNPMQKAAQNTLARARTADLGLSRPDTPSSHPSTAPDLAKGRLFNMYGTAPATAGPPEPLKAGPPGQRPYKSTTLEAASRMLRVEDQLPPATSVYHSISPIGLPYNLDTNILATFDDDDGIGGTARTIQVPLDERQHGPVSRNPPEFTGFGRLPTPAPFATVTTALGETRRKVHDTLPPERIKQYFPGGFPSNYDGRHKSMADDWHTKYPTAEDRFMQESFAERITRINRSFYVGTEGLVRNMEQIVRDHNYRCLENKVGVIGEERERLRGSHIERLGADGKIQPPLLSVEETDRMDEADIARPLVNMAFATLLGYKEESESGTSTQNAWPSGFVKADDAWVDTTEEGNTSLFSKPMEEQLKRKRPLRKPRRGY</sequence>
<evidence type="ECO:0000313" key="3">
    <source>
        <dbReference type="Proteomes" id="UP001302745"/>
    </source>
</evidence>
<dbReference type="Proteomes" id="UP001302745">
    <property type="component" value="Unassembled WGS sequence"/>
</dbReference>
<evidence type="ECO:0000256" key="1">
    <source>
        <dbReference type="SAM" id="MobiDB-lite"/>
    </source>
</evidence>
<feature type="region of interest" description="Disordered" evidence="1">
    <location>
        <begin position="509"/>
        <end position="537"/>
    </location>
</feature>
<dbReference type="EMBL" id="MU856900">
    <property type="protein sequence ID" value="KAK4154894.1"/>
    <property type="molecule type" value="Genomic_DNA"/>
</dbReference>
<feature type="region of interest" description="Disordered" evidence="1">
    <location>
        <begin position="210"/>
        <end position="230"/>
    </location>
</feature>
<proteinExistence type="predicted"/>
<accession>A0AAN6VPG4</accession>
<protein>
    <submittedName>
        <fullName evidence="2">Uncharacterized protein</fullName>
    </submittedName>
</protein>
<evidence type="ECO:0000313" key="2">
    <source>
        <dbReference type="EMBL" id="KAK4154894.1"/>
    </source>
</evidence>
<feature type="compositionally biased region" description="Basic residues" evidence="1">
    <location>
        <begin position="525"/>
        <end position="537"/>
    </location>
</feature>
<reference evidence="2" key="1">
    <citation type="journal article" date="2023" name="Mol. Phylogenet. Evol.">
        <title>Genome-scale phylogeny and comparative genomics of the fungal order Sordariales.</title>
        <authorList>
            <person name="Hensen N."/>
            <person name="Bonometti L."/>
            <person name="Westerberg I."/>
            <person name="Brannstrom I.O."/>
            <person name="Guillou S."/>
            <person name="Cros-Aarteil S."/>
            <person name="Calhoun S."/>
            <person name="Haridas S."/>
            <person name="Kuo A."/>
            <person name="Mondo S."/>
            <person name="Pangilinan J."/>
            <person name="Riley R."/>
            <person name="LaButti K."/>
            <person name="Andreopoulos B."/>
            <person name="Lipzen A."/>
            <person name="Chen C."/>
            <person name="Yan M."/>
            <person name="Daum C."/>
            <person name="Ng V."/>
            <person name="Clum A."/>
            <person name="Steindorff A."/>
            <person name="Ohm R.A."/>
            <person name="Martin F."/>
            <person name="Silar P."/>
            <person name="Natvig D.O."/>
            <person name="Lalanne C."/>
            <person name="Gautier V."/>
            <person name="Ament-Velasquez S.L."/>
            <person name="Kruys A."/>
            <person name="Hutchinson M.I."/>
            <person name="Powell A.J."/>
            <person name="Barry K."/>
            <person name="Miller A.N."/>
            <person name="Grigoriev I.V."/>
            <person name="Debuchy R."/>
            <person name="Gladieux P."/>
            <person name="Hiltunen Thoren M."/>
            <person name="Johannesson H."/>
        </authorList>
    </citation>
    <scope>NUCLEOTIDE SEQUENCE</scope>
    <source>
        <strain evidence="2">CBS 538.74</strain>
    </source>
</reference>
<reference evidence="2" key="2">
    <citation type="submission" date="2023-05" db="EMBL/GenBank/DDBJ databases">
        <authorList>
            <consortium name="Lawrence Berkeley National Laboratory"/>
            <person name="Steindorff A."/>
            <person name="Hensen N."/>
            <person name="Bonometti L."/>
            <person name="Westerberg I."/>
            <person name="Brannstrom I.O."/>
            <person name="Guillou S."/>
            <person name="Cros-Aarteil S."/>
            <person name="Calhoun S."/>
            <person name="Haridas S."/>
            <person name="Kuo A."/>
            <person name="Mondo S."/>
            <person name="Pangilinan J."/>
            <person name="Riley R."/>
            <person name="Labutti K."/>
            <person name="Andreopoulos B."/>
            <person name="Lipzen A."/>
            <person name="Chen C."/>
            <person name="Yanf M."/>
            <person name="Daum C."/>
            <person name="Ng V."/>
            <person name="Clum A."/>
            <person name="Ohm R."/>
            <person name="Martin F."/>
            <person name="Silar P."/>
            <person name="Natvig D."/>
            <person name="Lalanne C."/>
            <person name="Gautier V."/>
            <person name="Ament-Velasquez S.L."/>
            <person name="Kruys A."/>
            <person name="Hutchinson M.I."/>
            <person name="Powell A.J."/>
            <person name="Barry K."/>
            <person name="Miller A.N."/>
            <person name="Grigoriev I.V."/>
            <person name="Debuchy R."/>
            <person name="Gladieux P."/>
            <person name="Thoren M.H."/>
            <person name="Johannesson H."/>
        </authorList>
    </citation>
    <scope>NUCLEOTIDE SEQUENCE</scope>
    <source>
        <strain evidence="2">CBS 538.74</strain>
    </source>
</reference>
<organism evidence="2 3">
    <name type="scientific">Chaetomidium leptoderma</name>
    <dbReference type="NCBI Taxonomy" id="669021"/>
    <lineage>
        <taxon>Eukaryota</taxon>
        <taxon>Fungi</taxon>
        <taxon>Dikarya</taxon>
        <taxon>Ascomycota</taxon>
        <taxon>Pezizomycotina</taxon>
        <taxon>Sordariomycetes</taxon>
        <taxon>Sordariomycetidae</taxon>
        <taxon>Sordariales</taxon>
        <taxon>Chaetomiaceae</taxon>
        <taxon>Chaetomidium</taxon>
    </lineage>
</organism>
<feature type="compositionally biased region" description="Polar residues" evidence="1">
    <location>
        <begin position="1"/>
        <end position="37"/>
    </location>
</feature>